<feature type="compositionally biased region" description="Polar residues" evidence="1">
    <location>
        <begin position="207"/>
        <end position="217"/>
    </location>
</feature>
<dbReference type="AlphaFoldDB" id="A0A3M3ZY06"/>
<dbReference type="EMBL" id="RBQE01000484">
    <property type="protein sequence ID" value="RMO99512.1"/>
    <property type="molecule type" value="Genomic_DNA"/>
</dbReference>
<protein>
    <recommendedName>
        <fullName evidence="2">KfrB domain-containing protein</fullName>
    </recommendedName>
</protein>
<feature type="compositionally biased region" description="Low complexity" evidence="1">
    <location>
        <begin position="183"/>
        <end position="195"/>
    </location>
</feature>
<sequence length="217" mass="24277">MPQDQSIGNSAASNTAQNRTPSVRGYRMDLGDIPQEIHANVAERLGPESTVFPAKENGSYKGPIIHADNTYLIQAVGKEQRAIIHQRADVQMMGPILQTRDARNDLVDRNLQVHYRGDQGKVYLWDAEKEATQRAARAAARPADRTEIAGQVLSQAEQYAANNIKNAKQREAFLKHLGKVTEQFHQGQQPEQKQGAQEKIRPVQQEPGKQSSYDVER</sequence>
<feature type="domain" description="KfrB" evidence="2">
    <location>
        <begin position="59"/>
        <end position="123"/>
    </location>
</feature>
<evidence type="ECO:0000256" key="1">
    <source>
        <dbReference type="SAM" id="MobiDB-lite"/>
    </source>
</evidence>
<feature type="region of interest" description="Disordered" evidence="1">
    <location>
        <begin position="178"/>
        <end position="217"/>
    </location>
</feature>
<dbReference type="InterPro" id="IPR040782">
    <property type="entry name" value="KfrB"/>
</dbReference>
<feature type="region of interest" description="Disordered" evidence="1">
    <location>
        <begin position="1"/>
        <end position="26"/>
    </location>
</feature>
<reference evidence="3 4" key="1">
    <citation type="submission" date="2018-08" db="EMBL/GenBank/DDBJ databases">
        <title>Recombination of ecologically and evolutionarily significant loci maintains genetic cohesion in the Pseudomonas syringae species complex.</title>
        <authorList>
            <person name="Dillon M."/>
            <person name="Thakur S."/>
            <person name="Almeida R.N.D."/>
            <person name="Weir B.S."/>
            <person name="Guttman D.S."/>
        </authorList>
    </citation>
    <scope>NUCLEOTIDE SEQUENCE [LARGE SCALE GENOMIC DNA]</scope>
    <source>
        <strain evidence="3 4">ICMP 3706</strain>
    </source>
</reference>
<dbReference type="Proteomes" id="UP000281604">
    <property type="component" value="Unassembled WGS sequence"/>
</dbReference>
<evidence type="ECO:0000313" key="4">
    <source>
        <dbReference type="Proteomes" id="UP000281604"/>
    </source>
</evidence>
<comment type="caution">
    <text evidence="3">The sequence shown here is derived from an EMBL/GenBank/DDBJ whole genome shotgun (WGS) entry which is preliminary data.</text>
</comment>
<feature type="compositionally biased region" description="Polar residues" evidence="1">
    <location>
        <begin position="1"/>
        <end position="21"/>
    </location>
</feature>
<proteinExistence type="predicted"/>
<evidence type="ECO:0000313" key="3">
    <source>
        <dbReference type="EMBL" id="RMO99512.1"/>
    </source>
</evidence>
<evidence type="ECO:0000259" key="2">
    <source>
        <dbReference type="Pfam" id="PF18790"/>
    </source>
</evidence>
<gene>
    <name evidence="3" type="ORF">ALQ30_200673</name>
</gene>
<accession>A0A3M3ZY06</accession>
<name>A0A3M3ZY06_9PSED</name>
<organism evidence="3 4">
    <name type="scientific">Pseudomonas syringae pv. persicae</name>
    <dbReference type="NCBI Taxonomy" id="237306"/>
    <lineage>
        <taxon>Bacteria</taxon>
        <taxon>Pseudomonadati</taxon>
        <taxon>Pseudomonadota</taxon>
        <taxon>Gammaproteobacteria</taxon>
        <taxon>Pseudomonadales</taxon>
        <taxon>Pseudomonadaceae</taxon>
        <taxon>Pseudomonas</taxon>
    </lineage>
</organism>
<dbReference type="Pfam" id="PF18790">
    <property type="entry name" value="KfrB"/>
    <property type="match status" value="1"/>
</dbReference>